<feature type="region of interest" description="Disordered" evidence="1">
    <location>
        <begin position="64"/>
        <end position="95"/>
    </location>
</feature>
<evidence type="ECO:0000256" key="1">
    <source>
        <dbReference type="SAM" id="MobiDB-lite"/>
    </source>
</evidence>
<dbReference type="GO" id="GO:0003723">
    <property type="term" value="F:RNA binding"/>
    <property type="evidence" value="ECO:0007669"/>
    <property type="project" value="InterPro"/>
</dbReference>
<feature type="domain" description="PORR" evidence="2">
    <location>
        <begin position="107"/>
        <end position="166"/>
    </location>
</feature>
<reference evidence="3" key="1">
    <citation type="submission" date="2022-06" db="EMBL/GenBank/DDBJ databases">
        <title>Uncovering the hologenomic basis of an extraordinary plant invasion.</title>
        <authorList>
            <person name="Bieker V.C."/>
            <person name="Martin M.D."/>
            <person name="Gilbert T."/>
            <person name="Hodgins K."/>
            <person name="Battlay P."/>
            <person name="Petersen B."/>
            <person name="Wilson J."/>
        </authorList>
    </citation>
    <scope>NUCLEOTIDE SEQUENCE</scope>
    <source>
        <strain evidence="3">AA19_3_7</strain>
        <tissue evidence="3">Leaf</tissue>
    </source>
</reference>
<dbReference type="Pfam" id="PF11955">
    <property type="entry name" value="PORR"/>
    <property type="match status" value="1"/>
</dbReference>
<dbReference type="Proteomes" id="UP001206925">
    <property type="component" value="Unassembled WGS sequence"/>
</dbReference>
<name>A0AAD5CQ23_AMBAR</name>
<evidence type="ECO:0000313" key="4">
    <source>
        <dbReference type="Proteomes" id="UP001206925"/>
    </source>
</evidence>
<gene>
    <name evidence="3" type="ORF">M8C21_002728</name>
</gene>
<protein>
    <recommendedName>
        <fullName evidence="2">PORR domain-containing protein</fullName>
    </recommendedName>
</protein>
<dbReference type="EMBL" id="JAMZMK010007183">
    <property type="protein sequence ID" value="KAI7745642.1"/>
    <property type="molecule type" value="Genomic_DNA"/>
</dbReference>
<feature type="region of interest" description="Disordered" evidence="1">
    <location>
        <begin position="1"/>
        <end position="23"/>
    </location>
</feature>
<feature type="compositionally biased region" description="Polar residues" evidence="1">
    <location>
        <begin position="64"/>
        <end position="74"/>
    </location>
</feature>
<comment type="caution">
    <text evidence="3">The sequence shown here is derived from an EMBL/GenBank/DDBJ whole genome shotgun (WGS) entry which is preliminary data.</text>
</comment>
<accession>A0AAD5CQ23</accession>
<dbReference type="PANTHER" id="PTHR35512">
    <property type="entry name" value="OS11G0550900 PROTEIN"/>
    <property type="match status" value="1"/>
</dbReference>
<dbReference type="InterPro" id="IPR021099">
    <property type="entry name" value="PORR_domain"/>
</dbReference>
<keyword evidence="4" id="KW-1185">Reference proteome</keyword>
<sequence length="250" mass="27361">MARGQFDNVMQQSQAKHVHKEPQDTIAQLEAIRNMDVEKAGDGALPVATPSLPTSAAKLQLANENTGPSTTQPAPNDAAKVSTKHEKRANTSAVVPKPSGINVNIHPHVKLAPEILTLDAEEQVLFGSDVYKQDVANRLLKLLILGRVNRIPLSVIDRLKWDLAFKNERGATIRKIRCFKNERGATIRDIECFKNAGGAILDWAGAQPYASLSTVVAQYNASQLITQREVCRIPHVTTYILAVNCSILTK</sequence>
<dbReference type="AlphaFoldDB" id="A0AAD5CQ23"/>
<evidence type="ECO:0000259" key="2">
    <source>
        <dbReference type="Pfam" id="PF11955"/>
    </source>
</evidence>
<organism evidence="3 4">
    <name type="scientific">Ambrosia artemisiifolia</name>
    <name type="common">Common ragweed</name>
    <dbReference type="NCBI Taxonomy" id="4212"/>
    <lineage>
        <taxon>Eukaryota</taxon>
        <taxon>Viridiplantae</taxon>
        <taxon>Streptophyta</taxon>
        <taxon>Embryophyta</taxon>
        <taxon>Tracheophyta</taxon>
        <taxon>Spermatophyta</taxon>
        <taxon>Magnoliopsida</taxon>
        <taxon>eudicotyledons</taxon>
        <taxon>Gunneridae</taxon>
        <taxon>Pentapetalae</taxon>
        <taxon>asterids</taxon>
        <taxon>campanulids</taxon>
        <taxon>Asterales</taxon>
        <taxon>Asteraceae</taxon>
        <taxon>Asteroideae</taxon>
        <taxon>Heliantheae alliance</taxon>
        <taxon>Heliantheae</taxon>
        <taxon>Ambrosia</taxon>
    </lineage>
</organism>
<evidence type="ECO:0000313" key="3">
    <source>
        <dbReference type="EMBL" id="KAI7745642.1"/>
    </source>
</evidence>
<dbReference type="PANTHER" id="PTHR35512:SF1">
    <property type="entry name" value="OS11G0550900 PROTEIN"/>
    <property type="match status" value="1"/>
</dbReference>
<proteinExistence type="predicted"/>